<dbReference type="RefSeq" id="WP_345504882.1">
    <property type="nucleotide sequence ID" value="NZ_BAABLO010000012.1"/>
</dbReference>
<feature type="compositionally biased region" description="Polar residues" evidence="5">
    <location>
        <begin position="262"/>
        <end position="275"/>
    </location>
</feature>
<dbReference type="Pfam" id="PF04228">
    <property type="entry name" value="Zn_peptidase"/>
    <property type="match status" value="1"/>
</dbReference>
<keyword evidence="4 6" id="KW-0472">Membrane</keyword>
<feature type="compositionally biased region" description="Polar residues" evidence="5">
    <location>
        <begin position="1"/>
        <end position="13"/>
    </location>
</feature>
<reference evidence="8" key="1">
    <citation type="journal article" date="2019" name="Int. J. Syst. Evol. Microbiol.">
        <title>The Global Catalogue of Microorganisms (GCM) 10K type strain sequencing project: providing services to taxonomists for standard genome sequencing and annotation.</title>
        <authorList>
            <consortium name="The Broad Institute Genomics Platform"/>
            <consortium name="The Broad Institute Genome Sequencing Center for Infectious Disease"/>
            <person name="Wu L."/>
            <person name="Ma J."/>
        </authorList>
    </citation>
    <scope>NUCLEOTIDE SEQUENCE [LARGE SCALE GENOMIC DNA]</scope>
    <source>
        <strain evidence="8">JCM 18961</strain>
    </source>
</reference>
<evidence type="ECO:0000256" key="2">
    <source>
        <dbReference type="ARBA" id="ARBA00022692"/>
    </source>
</evidence>
<organism evidence="7 8">
    <name type="scientific">Pedococcus ginsenosidimutans</name>
    <dbReference type="NCBI Taxonomy" id="490570"/>
    <lineage>
        <taxon>Bacteria</taxon>
        <taxon>Bacillati</taxon>
        <taxon>Actinomycetota</taxon>
        <taxon>Actinomycetes</taxon>
        <taxon>Micrococcales</taxon>
        <taxon>Intrasporangiaceae</taxon>
        <taxon>Pedococcus</taxon>
    </lineage>
</organism>
<evidence type="ECO:0000256" key="6">
    <source>
        <dbReference type="SAM" id="Phobius"/>
    </source>
</evidence>
<proteinExistence type="predicted"/>
<evidence type="ECO:0000313" key="7">
    <source>
        <dbReference type="EMBL" id="GAA4730687.1"/>
    </source>
</evidence>
<sequence length="306" mass="32125">MSFNDDVQLDTSQVGSGGSGGGPGGMVVGGGIGGIILLIIALVFGINPGSLPGGTGTDPGTGGTGQVEPGGSQDPNAFAQCKTGADANRDDTCRVIATVNSVQAFWSEELPRYQRRYTPARTILYNGTTQSACGTASNQVGPFYCPLDKQVYIDASFFQILTEQFGSSGGPLAQEYVVAHEYGHHIQDILGLLDRAQQDPQGEQSGGVRVELQADCLGGVWANHATQTKDAKGTTFLKPLTQKDIDDALSAAASVGDDRIQQKTQGRVSPESWTHGSAAARQKWFTTGYRSGNLNDCDTFSVANVE</sequence>
<evidence type="ECO:0000256" key="5">
    <source>
        <dbReference type="SAM" id="MobiDB-lite"/>
    </source>
</evidence>
<comment type="caution">
    <text evidence="7">The sequence shown here is derived from an EMBL/GenBank/DDBJ whole genome shotgun (WGS) entry which is preliminary data.</text>
</comment>
<dbReference type="Proteomes" id="UP001500556">
    <property type="component" value="Unassembled WGS sequence"/>
</dbReference>
<evidence type="ECO:0000313" key="8">
    <source>
        <dbReference type="Proteomes" id="UP001500556"/>
    </source>
</evidence>
<dbReference type="SUPFAM" id="SSF55486">
    <property type="entry name" value="Metalloproteases ('zincins'), catalytic domain"/>
    <property type="match status" value="1"/>
</dbReference>
<dbReference type="PANTHER" id="PTHR30168:SF0">
    <property type="entry name" value="INNER MEMBRANE PROTEIN"/>
    <property type="match status" value="1"/>
</dbReference>
<feature type="region of interest" description="Disordered" evidence="5">
    <location>
        <begin position="53"/>
        <end position="78"/>
    </location>
</feature>
<dbReference type="EMBL" id="BAABLO010000012">
    <property type="protein sequence ID" value="GAA4730687.1"/>
    <property type="molecule type" value="Genomic_DNA"/>
</dbReference>
<keyword evidence="3 6" id="KW-1133">Transmembrane helix</keyword>
<name>A0ABP8YJF9_9MICO</name>
<protein>
    <submittedName>
        <fullName evidence="7">Neutral zinc metallopeptidase</fullName>
    </submittedName>
</protein>
<feature type="region of interest" description="Disordered" evidence="5">
    <location>
        <begin position="256"/>
        <end position="277"/>
    </location>
</feature>
<evidence type="ECO:0000256" key="1">
    <source>
        <dbReference type="ARBA" id="ARBA00004167"/>
    </source>
</evidence>
<gene>
    <name evidence="7" type="ORF">GCM10025782_32230</name>
</gene>
<comment type="subcellular location">
    <subcellularLocation>
        <location evidence="1">Membrane</location>
        <topology evidence="1">Single-pass membrane protein</topology>
    </subcellularLocation>
</comment>
<accession>A0ABP8YJF9</accession>
<keyword evidence="8" id="KW-1185">Reference proteome</keyword>
<dbReference type="InterPro" id="IPR007343">
    <property type="entry name" value="Uncharacterised_pept_Zn_put"/>
</dbReference>
<evidence type="ECO:0000256" key="3">
    <source>
        <dbReference type="ARBA" id="ARBA00022989"/>
    </source>
</evidence>
<feature type="compositionally biased region" description="Gly residues" evidence="5">
    <location>
        <begin position="53"/>
        <end position="65"/>
    </location>
</feature>
<keyword evidence="2 6" id="KW-0812">Transmembrane</keyword>
<feature type="region of interest" description="Disordered" evidence="5">
    <location>
        <begin position="1"/>
        <end position="22"/>
    </location>
</feature>
<feature type="transmembrane region" description="Helical" evidence="6">
    <location>
        <begin position="26"/>
        <end position="46"/>
    </location>
</feature>
<dbReference type="PANTHER" id="PTHR30168">
    <property type="entry name" value="PUTATIVE MEMBRANE PROTEIN YPFJ"/>
    <property type="match status" value="1"/>
</dbReference>
<evidence type="ECO:0000256" key="4">
    <source>
        <dbReference type="ARBA" id="ARBA00023136"/>
    </source>
</evidence>